<dbReference type="GO" id="GO:0007005">
    <property type="term" value="P:mitochondrion organization"/>
    <property type="evidence" value="ECO:0007669"/>
    <property type="project" value="TreeGrafter"/>
</dbReference>
<proteinExistence type="predicted"/>
<name>A0AAD7T1V2_9TELE</name>
<dbReference type="PANTHER" id="PTHR16166">
    <property type="entry name" value="VACUOLAR PROTEIN SORTING-ASSOCIATED PROTEIN VPS13"/>
    <property type="match status" value="1"/>
</dbReference>
<sequence length="176" mass="20551">MLIDRAAESTEEVTKLRPVRLIREDGIVRPYDQVASQGFDLFQRSEIKQLEGETFREHCEFPGQKKTNIIVTNRRVMCVKEIEFVGHFNKEWECLFEHFSRPPCVDGGNLRIYCKEQSKMMIPRKDGQEPMKIVQLKQPAVAQKLCNAITEAQLARRQLQMVRQKSQRFLKPGNQS</sequence>
<dbReference type="GO" id="GO:0006623">
    <property type="term" value="P:protein targeting to vacuole"/>
    <property type="evidence" value="ECO:0007669"/>
    <property type="project" value="TreeGrafter"/>
</dbReference>
<dbReference type="InterPro" id="IPR026847">
    <property type="entry name" value="VPS13"/>
</dbReference>
<dbReference type="Pfam" id="PF25037">
    <property type="entry name" value="VPS13_C"/>
    <property type="match status" value="1"/>
</dbReference>
<protein>
    <recommendedName>
        <fullName evidence="1">Intermembrane lipid transfer protein VPS13-like C-terminal domain-containing protein</fullName>
    </recommendedName>
</protein>
<dbReference type="EMBL" id="JAINUG010000017">
    <property type="protein sequence ID" value="KAJ8412899.1"/>
    <property type="molecule type" value="Genomic_DNA"/>
</dbReference>
<accession>A0AAD7T1V2</accession>
<dbReference type="AlphaFoldDB" id="A0AAD7T1V2"/>
<dbReference type="PANTHER" id="PTHR16166:SF125">
    <property type="entry name" value="INTERMEMBRANE LIPID TRANSFER PROTEIN VPS13C"/>
    <property type="match status" value="1"/>
</dbReference>
<gene>
    <name evidence="2" type="ORF">AAFF_G00104810</name>
</gene>
<dbReference type="InterPro" id="IPR056748">
    <property type="entry name" value="VPS13-like_C"/>
</dbReference>
<feature type="domain" description="Intermembrane lipid transfer protein VPS13-like C-terminal" evidence="1">
    <location>
        <begin position="16"/>
        <end position="127"/>
    </location>
</feature>
<evidence type="ECO:0000259" key="1">
    <source>
        <dbReference type="Pfam" id="PF25037"/>
    </source>
</evidence>
<dbReference type="GO" id="GO:0045053">
    <property type="term" value="P:protein retention in Golgi apparatus"/>
    <property type="evidence" value="ECO:0007669"/>
    <property type="project" value="TreeGrafter"/>
</dbReference>
<keyword evidence="3" id="KW-1185">Reference proteome</keyword>
<dbReference type="Proteomes" id="UP001221898">
    <property type="component" value="Unassembled WGS sequence"/>
</dbReference>
<reference evidence="2" key="1">
    <citation type="journal article" date="2023" name="Science">
        <title>Genome structures resolve the early diversification of teleost fishes.</title>
        <authorList>
            <person name="Parey E."/>
            <person name="Louis A."/>
            <person name="Montfort J."/>
            <person name="Bouchez O."/>
            <person name="Roques C."/>
            <person name="Iampietro C."/>
            <person name="Lluch J."/>
            <person name="Castinel A."/>
            <person name="Donnadieu C."/>
            <person name="Desvignes T."/>
            <person name="Floi Bucao C."/>
            <person name="Jouanno E."/>
            <person name="Wen M."/>
            <person name="Mejri S."/>
            <person name="Dirks R."/>
            <person name="Jansen H."/>
            <person name="Henkel C."/>
            <person name="Chen W.J."/>
            <person name="Zahm M."/>
            <person name="Cabau C."/>
            <person name="Klopp C."/>
            <person name="Thompson A.W."/>
            <person name="Robinson-Rechavi M."/>
            <person name="Braasch I."/>
            <person name="Lecointre G."/>
            <person name="Bobe J."/>
            <person name="Postlethwait J.H."/>
            <person name="Berthelot C."/>
            <person name="Roest Crollius H."/>
            <person name="Guiguen Y."/>
        </authorList>
    </citation>
    <scope>NUCLEOTIDE SEQUENCE</scope>
    <source>
        <strain evidence="2">NC1722</strain>
    </source>
</reference>
<evidence type="ECO:0000313" key="2">
    <source>
        <dbReference type="EMBL" id="KAJ8412899.1"/>
    </source>
</evidence>
<evidence type="ECO:0000313" key="3">
    <source>
        <dbReference type="Proteomes" id="UP001221898"/>
    </source>
</evidence>
<comment type="caution">
    <text evidence="2">The sequence shown here is derived from an EMBL/GenBank/DDBJ whole genome shotgun (WGS) entry which is preliminary data.</text>
</comment>
<organism evidence="2 3">
    <name type="scientific">Aldrovandia affinis</name>
    <dbReference type="NCBI Taxonomy" id="143900"/>
    <lineage>
        <taxon>Eukaryota</taxon>
        <taxon>Metazoa</taxon>
        <taxon>Chordata</taxon>
        <taxon>Craniata</taxon>
        <taxon>Vertebrata</taxon>
        <taxon>Euteleostomi</taxon>
        <taxon>Actinopterygii</taxon>
        <taxon>Neopterygii</taxon>
        <taxon>Teleostei</taxon>
        <taxon>Notacanthiformes</taxon>
        <taxon>Halosauridae</taxon>
        <taxon>Aldrovandia</taxon>
    </lineage>
</organism>